<evidence type="ECO:0000313" key="4">
    <source>
        <dbReference type="Proteomes" id="UP000323521"/>
    </source>
</evidence>
<reference evidence="3 4" key="1">
    <citation type="submission" date="2016-10" db="EMBL/GenBank/DDBJ databases">
        <title>Complete Genome Sequence of Peptococcaceae strain DCMF.</title>
        <authorList>
            <person name="Edwards R.J."/>
            <person name="Holland S.I."/>
            <person name="Deshpande N.P."/>
            <person name="Wong Y.K."/>
            <person name="Ertan H."/>
            <person name="Manefield M."/>
            <person name="Russell T.L."/>
            <person name="Lee M.J."/>
        </authorList>
    </citation>
    <scope>NUCLEOTIDE SEQUENCE [LARGE SCALE GENOMIC DNA]</scope>
    <source>
        <strain evidence="3 4">DCMF</strain>
    </source>
</reference>
<keyword evidence="4" id="KW-1185">Reference proteome</keyword>
<dbReference type="AlphaFoldDB" id="A0A3G1KZH8"/>
<dbReference type="PANTHER" id="PTHR46558">
    <property type="entry name" value="TRACRIPTIONAL REGULATORY PROTEIN-RELATED-RELATED"/>
    <property type="match status" value="1"/>
</dbReference>
<dbReference type="EMBL" id="CP017634">
    <property type="protein sequence ID" value="ATW27943.1"/>
    <property type="molecule type" value="Genomic_DNA"/>
</dbReference>
<feature type="domain" description="HTH cro/C1-type" evidence="2">
    <location>
        <begin position="7"/>
        <end position="61"/>
    </location>
</feature>
<dbReference type="Proteomes" id="UP000323521">
    <property type="component" value="Chromosome"/>
</dbReference>
<evidence type="ECO:0000256" key="1">
    <source>
        <dbReference type="ARBA" id="ARBA00023125"/>
    </source>
</evidence>
<evidence type="ECO:0000259" key="2">
    <source>
        <dbReference type="PROSITE" id="PS50943"/>
    </source>
</evidence>
<dbReference type="InterPro" id="IPR001387">
    <property type="entry name" value="Cro/C1-type_HTH"/>
</dbReference>
<dbReference type="SMART" id="SM00530">
    <property type="entry name" value="HTH_XRE"/>
    <property type="match status" value="1"/>
</dbReference>
<gene>
    <name evidence="3" type="ORF">DCMF_27165</name>
</gene>
<dbReference type="InterPro" id="IPR010982">
    <property type="entry name" value="Lambda_DNA-bd_dom_sf"/>
</dbReference>
<dbReference type="Pfam" id="PF01381">
    <property type="entry name" value="HTH_3"/>
    <property type="match status" value="1"/>
</dbReference>
<dbReference type="PANTHER" id="PTHR46558:SF11">
    <property type="entry name" value="HTH-TYPE TRANSCRIPTIONAL REGULATOR XRE"/>
    <property type="match status" value="1"/>
</dbReference>
<accession>A0A3G1KZH8</accession>
<dbReference type="SUPFAM" id="SSF47413">
    <property type="entry name" value="lambda repressor-like DNA-binding domains"/>
    <property type="match status" value="1"/>
</dbReference>
<sequence length="137" mass="15519">MKLSAQIKSLRKEKKISQRELAEQLNISPSTVGMYEVNQRVPDIETLKKMADYFDVSTDYLLGRTNIKHTPSATVQESPGLYQEKKASPGDIDLENIIIAAHDESGSLKITPGLKNLIKEAILEIREERRLEKEPKK</sequence>
<organism evidence="3 4">
    <name type="scientific">Formimonas warabiya</name>
    <dbReference type="NCBI Taxonomy" id="1761012"/>
    <lineage>
        <taxon>Bacteria</taxon>
        <taxon>Bacillati</taxon>
        <taxon>Bacillota</taxon>
        <taxon>Clostridia</taxon>
        <taxon>Eubacteriales</taxon>
        <taxon>Peptococcaceae</taxon>
        <taxon>Candidatus Formimonas</taxon>
    </lineage>
</organism>
<dbReference type="KEGG" id="fwa:DCMF_27165"/>
<dbReference type="Gene3D" id="1.10.260.40">
    <property type="entry name" value="lambda repressor-like DNA-binding domains"/>
    <property type="match status" value="1"/>
</dbReference>
<dbReference type="GO" id="GO:0003677">
    <property type="term" value="F:DNA binding"/>
    <property type="evidence" value="ECO:0007669"/>
    <property type="project" value="UniProtKB-KW"/>
</dbReference>
<dbReference type="RefSeq" id="WP_148137334.1">
    <property type="nucleotide sequence ID" value="NZ_CP017634.1"/>
</dbReference>
<evidence type="ECO:0000313" key="3">
    <source>
        <dbReference type="EMBL" id="ATW27943.1"/>
    </source>
</evidence>
<protein>
    <recommendedName>
        <fullName evidence="2">HTH cro/C1-type domain-containing protein</fullName>
    </recommendedName>
</protein>
<dbReference type="OrthoDB" id="1786861at2"/>
<name>A0A3G1KZH8_FORW1</name>
<dbReference type="CDD" id="cd00093">
    <property type="entry name" value="HTH_XRE"/>
    <property type="match status" value="1"/>
</dbReference>
<dbReference type="PROSITE" id="PS50943">
    <property type="entry name" value="HTH_CROC1"/>
    <property type="match status" value="1"/>
</dbReference>
<proteinExistence type="predicted"/>
<keyword evidence="1" id="KW-0238">DNA-binding</keyword>